<dbReference type="Gene3D" id="2.30.30.60">
    <property type="match status" value="1"/>
</dbReference>
<dbReference type="Gene3D" id="1.10.287.1260">
    <property type="match status" value="1"/>
</dbReference>
<dbReference type="RefSeq" id="WP_111593791.1">
    <property type="nucleotide sequence ID" value="NZ_QLMA01000006.1"/>
</dbReference>
<dbReference type="SUPFAM" id="SSF50182">
    <property type="entry name" value="Sm-like ribonucleoproteins"/>
    <property type="match status" value="1"/>
</dbReference>
<dbReference type="PANTHER" id="PTHR30566:SF5">
    <property type="entry name" value="MECHANOSENSITIVE ION CHANNEL PROTEIN 1, MITOCHONDRIAL-RELATED"/>
    <property type="match status" value="1"/>
</dbReference>
<dbReference type="GO" id="GO:0008381">
    <property type="term" value="F:mechanosensitive monoatomic ion channel activity"/>
    <property type="evidence" value="ECO:0007669"/>
    <property type="project" value="UniProtKB-ARBA"/>
</dbReference>
<evidence type="ECO:0000313" key="8">
    <source>
        <dbReference type="Proteomes" id="UP000249819"/>
    </source>
</evidence>
<sequence>MTPSLPIIPLPFGSNVHHLYIYNPMMVTDEVYKKKNQKERMLFLAKLLVYLAIVYFNLDHAAVYNKFTWLFRITNAMSFFLGANLVISLAWLVILSWYTRRRLNKPVEKDNFMLGLNRISSVLNTIFFLLAVMVLFGIDLFKFVTSITIVAAAVALLSKDYITNMINGLIIMFSDQLSLGDHVRIGDYKGKILDITLINLILLNDDDEQILVPNSLVFTAVVTNQSKQNVKKVTIEFELDRKLPYTPDQIEERLKKSIEGYNNTYVKDSFRLRTMDIKKDHVVFKVQLTLPFVDKALEQRLRRILNTEIITIAEKGG</sequence>
<dbReference type="Pfam" id="PF00924">
    <property type="entry name" value="MS_channel_2nd"/>
    <property type="match status" value="1"/>
</dbReference>
<evidence type="ECO:0000256" key="3">
    <source>
        <dbReference type="ARBA" id="ARBA00022989"/>
    </source>
</evidence>
<gene>
    <name evidence="7" type="ORF">CLV59_106402</name>
</gene>
<dbReference type="Proteomes" id="UP000249819">
    <property type="component" value="Unassembled WGS sequence"/>
</dbReference>
<proteinExistence type="predicted"/>
<keyword evidence="3 5" id="KW-1133">Transmembrane helix</keyword>
<feature type="transmembrane region" description="Helical" evidence="5">
    <location>
        <begin position="41"/>
        <end position="58"/>
    </location>
</feature>
<dbReference type="GO" id="GO:0016020">
    <property type="term" value="C:membrane"/>
    <property type="evidence" value="ECO:0007669"/>
    <property type="project" value="UniProtKB-SubCell"/>
</dbReference>
<feature type="transmembrane region" description="Helical" evidence="5">
    <location>
        <begin position="78"/>
        <end position="98"/>
    </location>
</feature>
<reference evidence="7 8" key="1">
    <citation type="submission" date="2018-06" db="EMBL/GenBank/DDBJ databases">
        <title>Genomic Encyclopedia of Archaeal and Bacterial Type Strains, Phase II (KMG-II): from individual species to whole genera.</title>
        <authorList>
            <person name="Goeker M."/>
        </authorList>
    </citation>
    <scope>NUCLEOTIDE SEQUENCE [LARGE SCALE GENOMIC DNA]</scope>
    <source>
        <strain evidence="7 8">DSM 29821</strain>
    </source>
</reference>
<keyword evidence="2 5" id="KW-0812">Transmembrane</keyword>
<evidence type="ECO:0000313" key="7">
    <source>
        <dbReference type="EMBL" id="RAJ79341.1"/>
    </source>
</evidence>
<evidence type="ECO:0000256" key="4">
    <source>
        <dbReference type="ARBA" id="ARBA00023136"/>
    </source>
</evidence>
<evidence type="ECO:0000259" key="6">
    <source>
        <dbReference type="Pfam" id="PF00924"/>
    </source>
</evidence>
<keyword evidence="8" id="KW-1185">Reference proteome</keyword>
<evidence type="ECO:0000256" key="1">
    <source>
        <dbReference type="ARBA" id="ARBA00004370"/>
    </source>
</evidence>
<comment type="subcellular location">
    <subcellularLocation>
        <location evidence="1">Membrane</location>
    </subcellularLocation>
</comment>
<dbReference type="AlphaFoldDB" id="A0A327VTF2"/>
<dbReference type="EMBL" id="QLMA01000006">
    <property type="protein sequence ID" value="RAJ79341.1"/>
    <property type="molecule type" value="Genomic_DNA"/>
</dbReference>
<dbReference type="InterPro" id="IPR006685">
    <property type="entry name" value="MscS_channel_2nd"/>
</dbReference>
<keyword evidence="4 5" id="KW-0472">Membrane</keyword>
<dbReference type="InterPro" id="IPR010920">
    <property type="entry name" value="LSM_dom_sf"/>
</dbReference>
<accession>A0A327VTF2</accession>
<feature type="transmembrane region" description="Helical" evidence="5">
    <location>
        <begin position="119"/>
        <end position="138"/>
    </location>
</feature>
<evidence type="ECO:0000256" key="2">
    <source>
        <dbReference type="ARBA" id="ARBA00022692"/>
    </source>
</evidence>
<dbReference type="InterPro" id="IPR023408">
    <property type="entry name" value="MscS_beta-dom_sf"/>
</dbReference>
<protein>
    <submittedName>
        <fullName evidence="7">Small-conductance mechanosensitive channel</fullName>
    </submittedName>
</protein>
<name>A0A327VTF2_9BACT</name>
<dbReference type="OrthoDB" id="1522493at2"/>
<organism evidence="7 8">
    <name type="scientific">Chitinophaga dinghuensis</name>
    <dbReference type="NCBI Taxonomy" id="1539050"/>
    <lineage>
        <taxon>Bacteria</taxon>
        <taxon>Pseudomonadati</taxon>
        <taxon>Bacteroidota</taxon>
        <taxon>Chitinophagia</taxon>
        <taxon>Chitinophagales</taxon>
        <taxon>Chitinophagaceae</taxon>
        <taxon>Chitinophaga</taxon>
    </lineage>
</organism>
<evidence type="ECO:0000256" key="5">
    <source>
        <dbReference type="SAM" id="Phobius"/>
    </source>
</evidence>
<dbReference type="PANTHER" id="PTHR30566">
    <property type="entry name" value="YNAI-RELATED MECHANOSENSITIVE ION CHANNEL"/>
    <property type="match status" value="1"/>
</dbReference>
<feature type="domain" description="Mechanosensitive ion channel MscS" evidence="6">
    <location>
        <begin position="160"/>
        <end position="227"/>
    </location>
</feature>
<comment type="caution">
    <text evidence="7">The sequence shown here is derived from an EMBL/GenBank/DDBJ whole genome shotgun (WGS) entry which is preliminary data.</text>
</comment>